<organism evidence="2 3">
    <name type="scientific">Candidatus Avelusimicrobium gallicola</name>
    <dbReference type="NCBI Taxonomy" id="2562704"/>
    <lineage>
        <taxon>Bacteria</taxon>
        <taxon>Pseudomonadati</taxon>
        <taxon>Elusimicrobiota</taxon>
        <taxon>Elusimicrobia</taxon>
        <taxon>Elusimicrobiales</taxon>
        <taxon>Elusimicrobiaceae</taxon>
        <taxon>Candidatus Avelusimicrobium</taxon>
    </lineage>
</organism>
<proteinExistence type="predicted"/>
<dbReference type="PANTHER" id="PTHR41368:SF1">
    <property type="entry name" value="PROTEIN YGHO"/>
    <property type="match status" value="1"/>
</dbReference>
<comment type="caution">
    <text evidence="2">The sequence shown here is derived from an EMBL/GenBank/DDBJ whole genome shotgun (WGS) entry which is preliminary data.</text>
</comment>
<name>A0A928DQH3_9BACT</name>
<gene>
    <name evidence="2" type="ORF">E7027_06290</name>
</gene>
<sequence length="369" mass="42424">MSVQVRLITDNELKEFVDFPFELYKDNPYWVGELKADTVKLLRQDNAFWHHAERALFIACQNGKPVGRIMALVNQAHNEYQKENIGFFGFFDCINDEKVSAALFAKAEDWLRAKGVSAVRGPANPSSNHVYGLLTDSFDSMPAIMMPYNFPYYMELIEKAGFSKVKDLLAFHRTKEDKFSERFLKVCSRCERAKGITLRRLNLKNLEQEAEIIRDIYNKAWAENWGFVPLDKQGMADVVNELKLVVKPEGTCVLEVDGVPAGFYIAIPNMNHALKELRGSLANPWRILKALWAWRKIKDARLIMLGVSPEFRKRGIDLVLIKHIVDHGVAVWNEAELSWVLEDNEGIIRGIMESGCHPSKRYRVYQKEL</sequence>
<evidence type="ECO:0000259" key="1">
    <source>
        <dbReference type="PROSITE" id="PS51186"/>
    </source>
</evidence>
<dbReference type="InterPro" id="IPR000182">
    <property type="entry name" value="GNAT_dom"/>
</dbReference>
<dbReference type="Proteomes" id="UP000725649">
    <property type="component" value="Unassembled WGS sequence"/>
</dbReference>
<protein>
    <submittedName>
        <fullName evidence="2">GNAT family N-acetyltransferase</fullName>
    </submittedName>
</protein>
<dbReference type="PANTHER" id="PTHR41368">
    <property type="entry name" value="PROTEIN YGHO"/>
    <property type="match status" value="1"/>
</dbReference>
<evidence type="ECO:0000313" key="2">
    <source>
        <dbReference type="EMBL" id="MBE6421713.1"/>
    </source>
</evidence>
<dbReference type="InterPro" id="IPR016181">
    <property type="entry name" value="Acyl_CoA_acyltransferase"/>
</dbReference>
<dbReference type="PROSITE" id="PS51186">
    <property type="entry name" value="GNAT"/>
    <property type="match status" value="1"/>
</dbReference>
<dbReference type="EMBL" id="SUVG01000007">
    <property type="protein sequence ID" value="MBE6421713.1"/>
    <property type="molecule type" value="Genomic_DNA"/>
</dbReference>
<dbReference type="AlphaFoldDB" id="A0A928DQH3"/>
<accession>A0A928DQH3</accession>
<dbReference type="GO" id="GO:0016747">
    <property type="term" value="F:acyltransferase activity, transferring groups other than amino-acyl groups"/>
    <property type="evidence" value="ECO:0007669"/>
    <property type="project" value="InterPro"/>
</dbReference>
<dbReference type="InterPro" id="IPR039968">
    <property type="entry name" value="BcerS-like"/>
</dbReference>
<feature type="domain" description="N-acetyltransferase" evidence="1">
    <location>
        <begin position="196"/>
        <end position="369"/>
    </location>
</feature>
<evidence type="ECO:0000313" key="3">
    <source>
        <dbReference type="Proteomes" id="UP000725649"/>
    </source>
</evidence>
<dbReference type="Gene3D" id="3.40.630.30">
    <property type="match status" value="1"/>
</dbReference>
<dbReference type="SUPFAM" id="SSF55729">
    <property type="entry name" value="Acyl-CoA N-acyltransferases (Nat)"/>
    <property type="match status" value="1"/>
</dbReference>
<reference evidence="2" key="1">
    <citation type="submission" date="2019-04" db="EMBL/GenBank/DDBJ databases">
        <title>Evolution of Biomass-Degrading Anaerobic Consortia Revealed by Metagenomics.</title>
        <authorList>
            <person name="Peng X."/>
        </authorList>
    </citation>
    <scope>NUCLEOTIDE SEQUENCE</scope>
    <source>
        <strain evidence="2">SIG66</strain>
    </source>
</reference>